<evidence type="ECO:0000259" key="8">
    <source>
        <dbReference type="Pfam" id="PF23598"/>
    </source>
</evidence>
<dbReference type="InterPro" id="IPR032675">
    <property type="entry name" value="LRR_dom_sf"/>
</dbReference>
<evidence type="ECO:0000259" key="6">
    <source>
        <dbReference type="Pfam" id="PF18052"/>
    </source>
</evidence>
<dbReference type="Proteomes" id="UP000008311">
    <property type="component" value="Unassembled WGS sequence"/>
</dbReference>
<protein>
    <submittedName>
        <fullName evidence="9">ATP binding protein, putative</fullName>
        <ecNumber evidence="9">3.1.3.16</ecNumber>
    </submittedName>
</protein>
<dbReference type="SUPFAM" id="SSF52540">
    <property type="entry name" value="P-loop containing nucleoside triphosphate hydrolases"/>
    <property type="match status" value="1"/>
</dbReference>
<dbReference type="SUPFAM" id="SSF52058">
    <property type="entry name" value="L domain-like"/>
    <property type="match status" value="1"/>
</dbReference>
<dbReference type="Gene3D" id="1.10.8.430">
    <property type="entry name" value="Helical domain of apoptotic protease-activating factors"/>
    <property type="match status" value="1"/>
</dbReference>
<evidence type="ECO:0000256" key="1">
    <source>
        <dbReference type="ARBA" id="ARBA00022737"/>
    </source>
</evidence>
<dbReference type="GO" id="GO:0043531">
    <property type="term" value="F:ADP binding"/>
    <property type="evidence" value="ECO:0007669"/>
    <property type="project" value="InterPro"/>
</dbReference>
<keyword evidence="10" id="KW-1185">Reference proteome</keyword>
<dbReference type="PANTHER" id="PTHR23155:SF955">
    <property type="entry name" value="AAA+ ATPASE DOMAIN-CONTAINING PROTEIN"/>
    <property type="match status" value="1"/>
</dbReference>
<dbReference type="Gene3D" id="1.20.5.4130">
    <property type="match status" value="1"/>
</dbReference>
<dbReference type="InterPro" id="IPR058922">
    <property type="entry name" value="WHD_DRP"/>
</dbReference>
<dbReference type="InterPro" id="IPR041118">
    <property type="entry name" value="Rx_N"/>
</dbReference>
<dbReference type="STRING" id="3988.B9SU17"/>
<accession>B9SU17</accession>
<dbReference type="eggNOG" id="KOG4658">
    <property type="taxonomic scope" value="Eukaryota"/>
</dbReference>
<evidence type="ECO:0000256" key="3">
    <source>
        <dbReference type="ARBA" id="ARBA00022821"/>
    </source>
</evidence>
<dbReference type="InterPro" id="IPR036388">
    <property type="entry name" value="WH-like_DNA-bd_sf"/>
</dbReference>
<dbReference type="InterPro" id="IPR042197">
    <property type="entry name" value="Apaf_helical"/>
</dbReference>
<evidence type="ECO:0000313" key="9">
    <source>
        <dbReference type="EMBL" id="EEF32896.1"/>
    </source>
</evidence>
<dbReference type="AlphaFoldDB" id="B9SU17"/>
<dbReference type="Gene3D" id="3.40.50.300">
    <property type="entry name" value="P-loop containing nucleotide triphosphate hydrolases"/>
    <property type="match status" value="1"/>
</dbReference>
<dbReference type="Pfam" id="PF23559">
    <property type="entry name" value="WHD_DRP"/>
    <property type="match status" value="1"/>
</dbReference>
<dbReference type="PRINTS" id="PR00364">
    <property type="entry name" value="DISEASERSIST"/>
</dbReference>
<dbReference type="Pfam" id="PF23598">
    <property type="entry name" value="LRR_14"/>
    <property type="match status" value="1"/>
</dbReference>
<dbReference type="GO" id="GO:0004722">
    <property type="term" value="F:protein serine/threonine phosphatase activity"/>
    <property type="evidence" value="ECO:0007669"/>
    <property type="project" value="UniProtKB-EC"/>
</dbReference>
<dbReference type="GO" id="GO:0051707">
    <property type="term" value="P:response to other organism"/>
    <property type="evidence" value="ECO:0007669"/>
    <property type="project" value="UniProtKB-ARBA"/>
</dbReference>
<dbReference type="Gene3D" id="3.80.10.10">
    <property type="entry name" value="Ribonuclease Inhibitor"/>
    <property type="match status" value="1"/>
</dbReference>
<evidence type="ECO:0000313" key="10">
    <source>
        <dbReference type="Proteomes" id="UP000008311"/>
    </source>
</evidence>
<evidence type="ECO:0000259" key="7">
    <source>
        <dbReference type="Pfam" id="PF23559"/>
    </source>
</evidence>
<keyword evidence="1" id="KW-0677">Repeat</keyword>
<feature type="compositionally biased region" description="Pro residues" evidence="4">
    <location>
        <begin position="317"/>
        <end position="326"/>
    </location>
</feature>
<dbReference type="Gene3D" id="1.10.10.10">
    <property type="entry name" value="Winged helix-like DNA-binding domain superfamily/Winged helix DNA-binding domain"/>
    <property type="match status" value="1"/>
</dbReference>
<dbReference type="Pfam" id="PF00931">
    <property type="entry name" value="NB-ARC"/>
    <property type="match status" value="1"/>
</dbReference>
<evidence type="ECO:0000256" key="4">
    <source>
        <dbReference type="SAM" id="MobiDB-lite"/>
    </source>
</evidence>
<feature type="domain" description="Disease resistance N-terminal" evidence="6">
    <location>
        <begin position="171"/>
        <end position="251"/>
    </location>
</feature>
<keyword evidence="9" id="KW-0378">Hydrolase</keyword>
<proteinExistence type="predicted"/>
<gene>
    <name evidence="9" type="ORF">RCOM_0455380</name>
</gene>
<dbReference type="InParanoid" id="B9SU17"/>
<dbReference type="EMBL" id="EQ974138">
    <property type="protein sequence ID" value="EEF32896.1"/>
    <property type="molecule type" value="Genomic_DNA"/>
</dbReference>
<keyword evidence="3" id="KW-0611">Plant defense</keyword>
<organism evidence="9 10">
    <name type="scientific">Ricinus communis</name>
    <name type="common">Castor bean</name>
    <dbReference type="NCBI Taxonomy" id="3988"/>
    <lineage>
        <taxon>Eukaryota</taxon>
        <taxon>Viridiplantae</taxon>
        <taxon>Streptophyta</taxon>
        <taxon>Embryophyta</taxon>
        <taxon>Tracheophyta</taxon>
        <taxon>Spermatophyta</taxon>
        <taxon>Magnoliopsida</taxon>
        <taxon>eudicotyledons</taxon>
        <taxon>Gunneridae</taxon>
        <taxon>Pentapetalae</taxon>
        <taxon>rosids</taxon>
        <taxon>fabids</taxon>
        <taxon>Malpighiales</taxon>
        <taxon>Euphorbiaceae</taxon>
        <taxon>Acalyphoideae</taxon>
        <taxon>Acalypheae</taxon>
        <taxon>Ricinus</taxon>
    </lineage>
</organism>
<feature type="compositionally biased region" description="Low complexity" evidence="4">
    <location>
        <begin position="338"/>
        <end position="356"/>
    </location>
</feature>
<dbReference type="OrthoDB" id="611536at2759"/>
<evidence type="ECO:0000256" key="2">
    <source>
        <dbReference type="ARBA" id="ARBA00022741"/>
    </source>
</evidence>
<dbReference type="KEGG" id="rcu:8287646"/>
<sequence>MDVAGLYIGLEDRNSLAVLGKLSNLLIHESVPLLGFEDQLELIESKLREVAAGDYIFYLKNFGDIVRDIEEVIDVLATLADEKRAYIEIFPSFLVVFGFNQRSGDVQASFERGIFLIHCALALNDLIHQYKLKGKLDEIRYEIFSSRRTLRGGGSWRGSLPKELESSETIISPVLEKTIALSNQRDVSPAVRKKARKLRDNFTVLQVCLNYLESKELSEHGMSWVEKICDVSRSAEDVISLFMCGRKDLSKSWKGHNFLNVVSAFDNFNSQKKLGQEVDRINSRLEDIIRSRSDEDLIASAKPTFPRQFAPRRPINKSPPPPPPPCIAGSDSRADTESSTFAASGSSSGNDVFSSLSDEDFDDNEEDVKLPEQTQLKCLGQLVSNLQGDQITKPLLPSFQKEQTQHSTMSSSDDTTIVSTMTSLGDDEQVDITGFEQDADDIMEMLLKDDPNCHTISIVGIEGIGQKEVAKLVYEHPATRNHFPHRAWVPRPLFNDLIEQIVGEKIDIGYYHRYRNGYLHLLNQMFKAKKYLIIIDKVYSTNLWDDIREAFDGLSNGTRVVFITYETNFFFPGQRRTPEVSERNFIYRLHLRNDDESWVLFTRSLKMSIHPDLLKLKRQILRRCGGLPTIIQKLAGQLSEKDATLEEWSSVLEQLSHDKEPWKGALCKINKELPLYLRRCLFYFGLFPQDLEIPARRLIALWVAEGLGRQKGDKESPESVSEKCLMELVDQNVIQVAKKKLNGKIKTCRLPHSLRVHWLSKAKEASFIPDNSSSSSSDSRGIIRRLADHLDPEDPSYNDIHGKGNNSSRYSRYRDVISFLSFDNREGIKAGEDLGNFLDRCICTQSFHFLWVLDLERVYKPKLPKAIGQLIRLRYFGLRSTYLVILPFFINKLLNLQTLDLKRTHINTIPSSIWKMKKLRHLFLDDSSRSMFLPRPKSSTLVDLQTLWGACLDEESPVKNGLDTLLNIKKLGLKCRISVPPKTEAMSSQLDAIANWILSLKGLQSLRLKSFDESNKPWNLHLDSLSGHVDLCSIYLAGKLKNQHLISEFPKNLIELTLSASGLVEDPMQALDKLPNLKIVILLLGSFIGKRMLCRFGGFPKLEVLKFKKLMQLEEWNVEEGALPSLKDLEIESCSNLKMISAGLRLVSTLREVKLAKMPMIASKIKDHQGEEWNKIAHARNVCIED</sequence>
<name>B9SU17_RICCO</name>
<dbReference type="InterPro" id="IPR044974">
    <property type="entry name" value="Disease_R_plants"/>
</dbReference>
<feature type="region of interest" description="Disordered" evidence="4">
    <location>
        <begin position="300"/>
        <end position="366"/>
    </location>
</feature>
<keyword evidence="2" id="KW-0547">Nucleotide-binding</keyword>
<feature type="compositionally biased region" description="Acidic residues" evidence="4">
    <location>
        <begin position="357"/>
        <end position="366"/>
    </location>
</feature>
<dbReference type="InterPro" id="IPR002182">
    <property type="entry name" value="NB-ARC"/>
</dbReference>
<evidence type="ECO:0000259" key="5">
    <source>
        <dbReference type="Pfam" id="PF00931"/>
    </source>
</evidence>
<dbReference type="Pfam" id="PF18052">
    <property type="entry name" value="Rx_N"/>
    <property type="match status" value="1"/>
</dbReference>
<dbReference type="GO" id="GO:0006952">
    <property type="term" value="P:defense response"/>
    <property type="evidence" value="ECO:0007669"/>
    <property type="project" value="UniProtKB-KW"/>
</dbReference>
<dbReference type="InterPro" id="IPR027417">
    <property type="entry name" value="P-loop_NTPase"/>
</dbReference>
<dbReference type="PANTHER" id="PTHR23155">
    <property type="entry name" value="DISEASE RESISTANCE PROTEIN RP"/>
    <property type="match status" value="1"/>
</dbReference>
<dbReference type="EC" id="3.1.3.16" evidence="9"/>
<feature type="domain" description="Disease resistance R13L4/SHOC-2-like LRR" evidence="8">
    <location>
        <begin position="844"/>
        <end position="1155"/>
    </location>
</feature>
<dbReference type="InterPro" id="IPR055414">
    <property type="entry name" value="LRR_R13L4/SHOC2-like"/>
</dbReference>
<feature type="domain" description="Disease resistance protein winged helix" evidence="7">
    <location>
        <begin position="686"/>
        <end position="750"/>
    </location>
</feature>
<feature type="domain" description="NB-ARC" evidence="5">
    <location>
        <begin position="436"/>
        <end position="603"/>
    </location>
</feature>
<reference evidence="10" key="1">
    <citation type="journal article" date="2010" name="Nat. Biotechnol.">
        <title>Draft genome sequence of the oilseed species Ricinus communis.</title>
        <authorList>
            <person name="Chan A.P."/>
            <person name="Crabtree J."/>
            <person name="Zhao Q."/>
            <person name="Lorenzi H."/>
            <person name="Orvis J."/>
            <person name="Puiu D."/>
            <person name="Melake-Berhan A."/>
            <person name="Jones K.M."/>
            <person name="Redman J."/>
            <person name="Chen G."/>
            <person name="Cahoon E.B."/>
            <person name="Gedil M."/>
            <person name="Stanke M."/>
            <person name="Haas B.J."/>
            <person name="Wortman J.R."/>
            <person name="Fraser-Liggett C.M."/>
            <person name="Ravel J."/>
            <person name="Rabinowicz P.D."/>
        </authorList>
    </citation>
    <scope>NUCLEOTIDE SEQUENCE [LARGE SCALE GENOMIC DNA]</scope>
    <source>
        <strain evidence="10">cv. Hale</strain>
    </source>
</reference>